<dbReference type="SUPFAM" id="SSF50630">
    <property type="entry name" value="Acid proteases"/>
    <property type="match status" value="1"/>
</dbReference>
<dbReference type="Gene3D" id="2.40.70.10">
    <property type="entry name" value="Acid Proteases"/>
    <property type="match status" value="1"/>
</dbReference>
<reference evidence="1" key="1">
    <citation type="submission" date="2018-05" db="EMBL/GenBank/DDBJ databases">
        <authorList>
            <person name="Lanie J.A."/>
            <person name="Ng W.-L."/>
            <person name="Kazmierczak K.M."/>
            <person name="Andrzejewski T.M."/>
            <person name="Davidsen T.M."/>
            <person name="Wayne K.J."/>
            <person name="Tettelin H."/>
            <person name="Glass J.I."/>
            <person name="Rusch D."/>
            <person name="Podicherti R."/>
            <person name="Tsui H.-C.T."/>
            <person name="Winkler M.E."/>
        </authorList>
    </citation>
    <scope>NUCLEOTIDE SEQUENCE</scope>
</reference>
<proteinExistence type="predicted"/>
<gene>
    <name evidence="1" type="ORF">METZ01_LOCUS354567</name>
</gene>
<dbReference type="AlphaFoldDB" id="A0A382RVP5"/>
<name>A0A382RVP5_9ZZZZ</name>
<organism evidence="1">
    <name type="scientific">marine metagenome</name>
    <dbReference type="NCBI Taxonomy" id="408172"/>
    <lineage>
        <taxon>unclassified sequences</taxon>
        <taxon>metagenomes</taxon>
        <taxon>ecological metagenomes</taxon>
    </lineage>
</organism>
<feature type="non-terminal residue" evidence="1">
    <location>
        <position position="1"/>
    </location>
</feature>
<protein>
    <recommendedName>
        <fullName evidence="2">Peptidase A2 domain-containing protein</fullName>
    </recommendedName>
</protein>
<sequence>VDTGATYTSIPKDVLQRLGIEERETRPFELADDRVVEYSVGYAAMRVENREVIAPVVLGSPGTAQLMGATTLETAGLGVDAINQRLIPIPALLK</sequence>
<dbReference type="EMBL" id="UINC01124512">
    <property type="protein sequence ID" value="SVD01713.1"/>
    <property type="molecule type" value="Genomic_DNA"/>
</dbReference>
<evidence type="ECO:0000313" key="1">
    <source>
        <dbReference type="EMBL" id="SVD01713.1"/>
    </source>
</evidence>
<evidence type="ECO:0008006" key="2">
    <source>
        <dbReference type="Google" id="ProtNLM"/>
    </source>
</evidence>
<accession>A0A382RVP5</accession>
<dbReference type="Pfam" id="PF13975">
    <property type="entry name" value="gag-asp_proteas"/>
    <property type="match status" value="1"/>
</dbReference>
<dbReference type="InterPro" id="IPR021109">
    <property type="entry name" value="Peptidase_aspartic_dom_sf"/>
</dbReference>